<dbReference type="GO" id="GO:0006355">
    <property type="term" value="P:regulation of DNA-templated transcription"/>
    <property type="evidence" value="ECO:0007669"/>
    <property type="project" value="InterPro"/>
</dbReference>
<organism evidence="2 3">
    <name type="scientific">Paenirhodobacter populi</name>
    <dbReference type="NCBI Taxonomy" id="2306993"/>
    <lineage>
        <taxon>Bacteria</taxon>
        <taxon>Pseudomonadati</taxon>
        <taxon>Pseudomonadota</taxon>
        <taxon>Alphaproteobacteria</taxon>
        <taxon>Rhodobacterales</taxon>
        <taxon>Rhodobacter group</taxon>
        <taxon>Paenirhodobacter</taxon>
    </lineage>
</organism>
<evidence type="ECO:0000313" key="3">
    <source>
        <dbReference type="Proteomes" id="UP000285710"/>
    </source>
</evidence>
<evidence type="ECO:0000259" key="1">
    <source>
        <dbReference type="Pfam" id="PF03869"/>
    </source>
</evidence>
<reference evidence="2 3" key="2">
    <citation type="submission" date="2019-01" db="EMBL/GenBank/DDBJ databases">
        <authorList>
            <person name="Li Y."/>
        </authorList>
    </citation>
    <scope>NUCLEOTIDE SEQUENCE [LARGE SCALE GENOMIC DNA]</scope>
    <source>
        <strain evidence="2 3">2D-5</strain>
    </source>
</reference>
<dbReference type="InterPro" id="IPR005569">
    <property type="entry name" value="Arc_DNA-bd_dom"/>
</dbReference>
<dbReference type="InterPro" id="IPR013321">
    <property type="entry name" value="Arc_rbn_hlx_hlx"/>
</dbReference>
<sequence>MAKPPVSEQVQVNFRMPVDLRDRIKAASEAEGVSMNHLIITALEEKYPPPLISSQISRLIKHQGELFDRIMAEPDGPKRDALVAEFLSLRSKFEALADVDTLNSVLNHPLFKGKGIL</sequence>
<protein>
    <submittedName>
        <fullName evidence="2">Arc family DNA-binding protein</fullName>
    </submittedName>
</protein>
<dbReference type="InterPro" id="IPR010985">
    <property type="entry name" value="Ribbon_hlx_hlx"/>
</dbReference>
<feature type="domain" description="Arc-like DNA binding" evidence="1">
    <location>
        <begin position="11"/>
        <end position="45"/>
    </location>
</feature>
<dbReference type="SUPFAM" id="SSF47598">
    <property type="entry name" value="Ribbon-helix-helix"/>
    <property type="match status" value="1"/>
</dbReference>
<dbReference type="AlphaFoldDB" id="A0A443IQT5"/>
<keyword evidence="2" id="KW-0238">DNA-binding</keyword>
<proteinExistence type="predicted"/>
<dbReference type="GO" id="GO:0003677">
    <property type="term" value="F:DNA binding"/>
    <property type="evidence" value="ECO:0007669"/>
    <property type="project" value="UniProtKB-KW"/>
</dbReference>
<dbReference type="Gene3D" id="1.10.1220.10">
    <property type="entry name" value="Met repressor-like"/>
    <property type="match status" value="1"/>
</dbReference>
<keyword evidence="3" id="KW-1185">Reference proteome</keyword>
<name>A0A443IQT5_9RHOB</name>
<dbReference type="Proteomes" id="UP000285710">
    <property type="component" value="Unassembled WGS sequence"/>
</dbReference>
<reference evidence="2 3" key="1">
    <citation type="submission" date="2019-01" db="EMBL/GenBank/DDBJ databases">
        <title>Sinorhodobacter populi sp. nov. isolated from the symptomatic bark tissue of Populus euramericana canker.</title>
        <authorList>
            <person name="Xu G."/>
        </authorList>
    </citation>
    <scope>NUCLEOTIDE SEQUENCE [LARGE SCALE GENOMIC DNA]</scope>
    <source>
        <strain evidence="2 3">2D-5</strain>
    </source>
</reference>
<evidence type="ECO:0000313" key="2">
    <source>
        <dbReference type="EMBL" id="RWR08514.1"/>
    </source>
</evidence>
<dbReference type="RefSeq" id="WP_128270374.1">
    <property type="nucleotide sequence ID" value="NZ_SAUW01000017.1"/>
</dbReference>
<comment type="caution">
    <text evidence="2">The sequence shown here is derived from an EMBL/GenBank/DDBJ whole genome shotgun (WGS) entry which is preliminary data.</text>
</comment>
<dbReference type="Pfam" id="PF03869">
    <property type="entry name" value="Arc"/>
    <property type="match status" value="1"/>
</dbReference>
<gene>
    <name evidence="2" type="ORF">D2T33_15575</name>
</gene>
<accession>A0A443IQT5</accession>
<dbReference type="EMBL" id="SAUW01000017">
    <property type="protein sequence ID" value="RWR08514.1"/>
    <property type="molecule type" value="Genomic_DNA"/>
</dbReference>